<reference evidence="2" key="1">
    <citation type="journal article" date="2014" name="Int. J. Syst. Evol. Microbiol.">
        <title>Complete genome sequence of Corynebacterium casei LMG S-19264T (=DSM 44701T), isolated from a smear-ripened cheese.</title>
        <authorList>
            <consortium name="US DOE Joint Genome Institute (JGI-PGF)"/>
            <person name="Walter F."/>
            <person name="Albersmeier A."/>
            <person name="Kalinowski J."/>
            <person name="Ruckert C."/>
        </authorList>
    </citation>
    <scope>NUCLEOTIDE SEQUENCE</scope>
    <source>
        <strain evidence="2">VKM Ac-1321</strain>
    </source>
</reference>
<proteinExistence type="predicted"/>
<dbReference type="AlphaFoldDB" id="A0A9W6KEB3"/>
<dbReference type="EMBL" id="BSFP01000008">
    <property type="protein sequence ID" value="GLL00496.1"/>
    <property type="molecule type" value="Genomic_DNA"/>
</dbReference>
<dbReference type="SMART" id="SM00052">
    <property type="entry name" value="EAL"/>
    <property type="match status" value="1"/>
</dbReference>
<dbReference type="InterPro" id="IPR043128">
    <property type="entry name" value="Rev_trsase/Diguanyl_cyclase"/>
</dbReference>
<dbReference type="InterPro" id="IPR035919">
    <property type="entry name" value="EAL_sf"/>
</dbReference>
<dbReference type="SUPFAM" id="SSF141868">
    <property type="entry name" value="EAL domain-like"/>
    <property type="match status" value="1"/>
</dbReference>
<dbReference type="RefSeq" id="WP_261962562.1">
    <property type="nucleotide sequence ID" value="NZ_BAAAXA010000001.1"/>
</dbReference>
<dbReference type="Gene3D" id="3.20.20.450">
    <property type="entry name" value="EAL domain"/>
    <property type="match status" value="1"/>
</dbReference>
<dbReference type="Proteomes" id="UP001143480">
    <property type="component" value="Unassembled WGS sequence"/>
</dbReference>
<dbReference type="PANTHER" id="PTHR33121:SF70">
    <property type="entry name" value="SIGNALING PROTEIN YKOW"/>
    <property type="match status" value="1"/>
</dbReference>
<evidence type="ECO:0000259" key="1">
    <source>
        <dbReference type="PROSITE" id="PS50883"/>
    </source>
</evidence>
<gene>
    <name evidence="2" type="ORF">GCM10017581_022360</name>
</gene>
<comment type="caution">
    <text evidence="2">The sequence shown here is derived from an EMBL/GenBank/DDBJ whole genome shotgun (WGS) entry which is preliminary data.</text>
</comment>
<evidence type="ECO:0000313" key="2">
    <source>
        <dbReference type="EMBL" id="GLL00496.1"/>
    </source>
</evidence>
<evidence type="ECO:0000313" key="3">
    <source>
        <dbReference type="Proteomes" id="UP001143480"/>
    </source>
</evidence>
<reference evidence="2" key="2">
    <citation type="submission" date="2023-01" db="EMBL/GenBank/DDBJ databases">
        <authorList>
            <person name="Sun Q."/>
            <person name="Evtushenko L."/>
        </authorList>
    </citation>
    <scope>NUCLEOTIDE SEQUENCE</scope>
    <source>
        <strain evidence="2">VKM Ac-1321</strain>
    </source>
</reference>
<dbReference type="PANTHER" id="PTHR33121">
    <property type="entry name" value="CYCLIC DI-GMP PHOSPHODIESTERASE PDEF"/>
    <property type="match status" value="1"/>
</dbReference>
<organism evidence="2 3">
    <name type="scientific">Dactylosporangium matsuzakiense</name>
    <dbReference type="NCBI Taxonomy" id="53360"/>
    <lineage>
        <taxon>Bacteria</taxon>
        <taxon>Bacillati</taxon>
        <taxon>Actinomycetota</taxon>
        <taxon>Actinomycetes</taxon>
        <taxon>Micromonosporales</taxon>
        <taxon>Micromonosporaceae</taxon>
        <taxon>Dactylosporangium</taxon>
    </lineage>
</organism>
<protein>
    <recommendedName>
        <fullName evidence="1">EAL domain-containing protein</fullName>
    </recommendedName>
</protein>
<dbReference type="Pfam" id="PF00563">
    <property type="entry name" value="EAL"/>
    <property type="match status" value="1"/>
</dbReference>
<dbReference type="Gene3D" id="3.30.70.270">
    <property type="match status" value="1"/>
</dbReference>
<accession>A0A9W6KEB3</accession>
<name>A0A9W6KEB3_9ACTN</name>
<sequence>MRDVVAAALSRGALEGRSTAVLLVGLEPAAGAPGDGDFSERMRRSVLRDDPVGRFGDEYAAVLCDIRSVDNAEAVARRIAVAGPARIGIAVAAPGEYEADDLLRRAALALEEARSRTGGAPWACYESSMTGGSPLEQELREAIRKSQLRLLYQPIVALPDGDLAGVEALVRWAHPRRGTLDPDAFIPLAERIGVIGDLGRWVLREASAQAARWQRRLPALQLNVNVSPRQLDEDGFAAQVLAILDDTGFFPGNLVLEVTEGAVIGERASVAQLAVLSNAGIRIALDDFGTGYSSLRYLARLPVDVLKLDRLFVAELDGTSRGGAVAQAVLRLGQILHLDTVAEGVESEAQARELTILGCHKAQGFHYAHPLTPADLQRWLPAGDLSRYEAEIWGPEV</sequence>
<dbReference type="SUPFAM" id="SSF55073">
    <property type="entry name" value="Nucleotide cyclase"/>
    <property type="match status" value="1"/>
</dbReference>
<dbReference type="PROSITE" id="PS50883">
    <property type="entry name" value="EAL"/>
    <property type="match status" value="1"/>
</dbReference>
<dbReference type="InterPro" id="IPR029787">
    <property type="entry name" value="Nucleotide_cyclase"/>
</dbReference>
<dbReference type="CDD" id="cd01948">
    <property type="entry name" value="EAL"/>
    <property type="match status" value="1"/>
</dbReference>
<feature type="domain" description="EAL" evidence="1">
    <location>
        <begin position="132"/>
        <end position="384"/>
    </location>
</feature>
<dbReference type="InterPro" id="IPR001633">
    <property type="entry name" value="EAL_dom"/>
</dbReference>
<dbReference type="GO" id="GO:0071111">
    <property type="term" value="F:cyclic-guanylate-specific phosphodiesterase activity"/>
    <property type="evidence" value="ECO:0007669"/>
    <property type="project" value="InterPro"/>
</dbReference>
<keyword evidence="3" id="KW-1185">Reference proteome</keyword>
<dbReference type="InterPro" id="IPR050706">
    <property type="entry name" value="Cyclic-di-GMP_PDE-like"/>
</dbReference>